<dbReference type="KEGG" id="mmg:MTBMA_c07610"/>
<evidence type="ECO:0000259" key="1">
    <source>
        <dbReference type="Pfam" id="PF00535"/>
    </source>
</evidence>
<keyword evidence="2" id="KW-0808">Transferase</keyword>
<evidence type="ECO:0000313" key="3">
    <source>
        <dbReference type="Proteomes" id="UP000000345"/>
    </source>
</evidence>
<organism evidence="2 3">
    <name type="scientific">Methanothermobacter marburgensis (strain ATCC BAA-927 / DSM 2133 / JCM 14651 / NBRC 100331 / OCM 82 / Marburg)</name>
    <name type="common">Methanobacterium thermoautotrophicum</name>
    <dbReference type="NCBI Taxonomy" id="79929"/>
    <lineage>
        <taxon>Archaea</taxon>
        <taxon>Methanobacteriati</taxon>
        <taxon>Methanobacteriota</taxon>
        <taxon>Methanomada group</taxon>
        <taxon>Methanobacteria</taxon>
        <taxon>Methanobacteriales</taxon>
        <taxon>Methanobacteriaceae</taxon>
        <taxon>Methanothermobacter</taxon>
    </lineage>
</organism>
<keyword evidence="3" id="KW-1185">Reference proteome</keyword>
<feature type="domain" description="Glycosyltransferase 2-like" evidence="1">
    <location>
        <begin position="6"/>
        <end position="160"/>
    </location>
</feature>
<protein>
    <submittedName>
        <fullName evidence="2">Predicted glycosyltransferase</fullName>
        <ecNumber evidence="2">2.4.1.-</ecNumber>
    </submittedName>
</protein>
<dbReference type="Proteomes" id="UP000000345">
    <property type="component" value="Chromosome"/>
</dbReference>
<dbReference type="AlphaFoldDB" id="D9PVV8"/>
<evidence type="ECO:0000313" key="2">
    <source>
        <dbReference type="EMBL" id="ADL58356.1"/>
    </source>
</evidence>
<proteinExistence type="predicted"/>
<dbReference type="EMBL" id="CP001710">
    <property type="protein sequence ID" value="ADL58356.1"/>
    <property type="molecule type" value="Genomic_DNA"/>
</dbReference>
<dbReference type="SUPFAM" id="SSF53448">
    <property type="entry name" value="Nucleotide-diphospho-sugar transferases"/>
    <property type="match status" value="1"/>
</dbReference>
<dbReference type="CDD" id="cd04179">
    <property type="entry name" value="DPM_DPG-synthase_like"/>
    <property type="match status" value="1"/>
</dbReference>
<dbReference type="InterPro" id="IPR050256">
    <property type="entry name" value="Glycosyltransferase_2"/>
</dbReference>
<dbReference type="HOGENOM" id="CLU_033536_7_3_2"/>
<dbReference type="InterPro" id="IPR029044">
    <property type="entry name" value="Nucleotide-diphossugar_trans"/>
</dbReference>
<reference evidence="2 3" key="2">
    <citation type="journal article" date="2010" name="J. Bacteriol.">
        <title>Complete genome sequence of Methanothermobacter marburgensis, a methanoarchaeon model organism.</title>
        <authorList>
            <person name="Liesegang H."/>
            <person name="Kaster A.K."/>
            <person name="Wiezer A."/>
            <person name="Goenrich M."/>
            <person name="Wollherr A."/>
            <person name="Seedorf H."/>
            <person name="Gottschalk G."/>
            <person name="Thauer R.K."/>
        </authorList>
    </citation>
    <scope>NUCLEOTIDE SEQUENCE [LARGE SCALE GENOMIC DNA]</scope>
    <source>
        <strain evidence="3">ATCC BAA-927 / DSM 2133 / JCM 14651 / NBRC 100331 / OCM 82 / Marburg</strain>
    </source>
</reference>
<dbReference type="PaxDb" id="79929-MTBMA_c07610"/>
<sequence>MDDVTFMIPAYNEEESIGALLDRIMMLYPDAEIIVVDNNSSDRTAEIAASRGVRVIFEGRQGKTNAMLAAFMNVRTEYAIMMDADCTYPPEDSAHLIDVLKGRGADVVLGSRLKGDVEDGAISRLNRIGNRILSLTATILYHPVSDVCTGHWAFRRRAIDYLVDVGLRYPGFELEAEMFSKLARSDLRIVEVPISYRRRSDEPKLSSLSDGFKIFRTLLMGRLKG</sequence>
<dbReference type="InterPro" id="IPR001173">
    <property type="entry name" value="Glyco_trans_2-like"/>
</dbReference>
<dbReference type="PANTHER" id="PTHR48090:SF7">
    <property type="entry name" value="RFBJ PROTEIN"/>
    <property type="match status" value="1"/>
</dbReference>
<dbReference type="Pfam" id="PF00535">
    <property type="entry name" value="Glycos_transf_2"/>
    <property type="match status" value="1"/>
</dbReference>
<name>D9PVV8_METTM</name>
<dbReference type="Gene3D" id="3.90.550.10">
    <property type="entry name" value="Spore Coat Polysaccharide Biosynthesis Protein SpsA, Chain A"/>
    <property type="match status" value="1"/>
</dbReference>
<gene>
    <name evidence="2" type="ordered locus">MTBMA_c07610</name>
</gene>
<dbReference type="EC" id="2.4.1.-" evidence="2"/>
<dbReference type="PANTHER" id="PTHR48090">
    <property type="entry name" value="UNDECAPRENYL-PHOSPHATE 4-DEOXY-4-FORMAMIDO-L-ARABINOSE TRANSFERASE-RELATED"/>
    <property type="match status" value="1"/>
</dbReference>
<dbReference type="STRING" id="79929.MTBMA_c07610"/>
<dbReference type="GO" id="GO:0016757">
    <property type="term" value="F:glycosyltransferase activity"/>
    <property type="evidence" value="ECO:0007669"/>
    <property type="project" value="UniProtKB-KW"/>
</dbReference>
<accession>D9PVV8</accession>
<keyword evidence="2" id="KW-0328">Glycosyltransferase</keyword>
<dbReference type="CAZy" id="GT2">
    <property type="family name" value="Glycosyltransferase Family 2"/>
</dbReference>
<reference key="1">
    <citation type="submission" date="2009-08" db="EMBL/GenBank/DDBJ databases">
        <title>The genome sequence of Methanothermobacter marburgensis.</title>
        <authorList>
            <person name="Kaster A."/>
            <person name="Seedorf H."/>
            <person name="Goenrich M."/>
            <person name="Wiezer A."/>
            <person name="Liesegang H."/>
            <person name="Thauer R."/>
            <person name="Gottschalk G."/>
        </authorList>
    </citation>
    <scope>NUCLEOTIDE SEQUENCE</scope>
    <source>
        <strain>Marburg</strain>
    </source>
</reference>